<evidence type="ECO:0000313" key="1">
    <source>
        <dbReference type="EMBL" id="CAK5030763.1"/>
    </source>
</evidence>
<proteinExistence type="predicted"/>
<organism evidence="1 2">
    <name type="scientific">Meloidogyne enterolobii</name>
    <name type="common">Root-knot nematode worm</name>
    <name type="synonym">Meloidogyne mayaguensis</name>
    <dbReference type="NCBI Taxonomy" id="390850"/>
    <lineage>
        <taxon>Eukaryota</taxon>
        <taxon>Metazoa</taxon>
        <taxon>Ecdysozoa</taxon>
        <taxon>Nematoda</taxon>
        <taxon>Chromadorea</taxon>
        <taxon>Rhabditida</taxon>
        <taxon>Tylenchina</taxon>
        <taxon>Tylenchomorpha</taxon>
        <taxon>Tylenchoidea</taxon>
        <taxon>Meloidogynidae</taxon>
        <taxon>Meloidogyninae</taxon>
        <taxon>Meloidogyne</taxon>
    </lineage>
</organism>
<dbReference type="EMBL" id="CAVMJV010000005">
    <property type="protein sequence ID" value="CAK5030763.1"/>
    <property type="molecule type" value="Genomic_DNA"/>
</dbReference>
<evidence type="ECO:0000313" key="2">
    <source>
        <dbReference type="Proteomes" id="UP001497535"/>
    </source>
</evidence>
<comment type="caution">
    <text evidence="1">The sequence shown here is derived from an EMBL/GenBank/DDBJ whole genome shotgun (WGS) entry which is preliminary data.</text>
</comment>
<protein>
    <submittedName>
        <fullName evidence="1">Uncharacterized protein</fullName>
    </submittedName>
</protein>
<name>A0ACB0Y3Q9_MELEN</name>
<reference evidence="1" key="1">
    <citation type="submission" date="2023-11" db="EMBL/GenBank/DDBJ databases">
        <authorList>
            <person name="Poullet M."/>
        </authorList>
    </citation>
    <scope>NUCLEOTIDE SEQUENCE</scope>
    <source>
        <strain evidence="1">E1834</strain>
    </source>
</reference>
<dbReference type="Proteomes" id="UP001497535">
    <property type="component" value="Unassembled WGS sequence"/>
</dbReference>
<sequence length="351" mass="39016">MSLRSNFGQEFENVGGRPQNAQYSALVIIATTFRCLTNYANLAITVLSFLIHPLSFLNSGLLCRSSIKLNIFCSENIASDQRGVIPNSIDQIFQHIAQSPPSLQYLVRASFLEIYQEEIRDLLDKSGGTGKRLELKERPDVGVYVRDLSSFVTQSVEEIEHVLKVGHSNRSVGRTNMNEHSSRSHAILVLTVESSEIGPDGQPHIRVGRLNLVDLAGSERQSKTGSEGQRFREATKINLSLSALGNVIAALTDQQSSHIPYRDSKLTRLLQDSLGGNSKTVMIANIGPASYNYEETLSTLRYSSRAKQIQNKPIINEDPKDALLREFQEEIARLKTLLEQKGIIIKLPSLI</sequence>
<gene>
    <name evidence="1" type="ORF">MENTE1834_LOCUS7315</name>
</gene>
<accession>A0ACB0Y3Q9</accession>
<keyword evidence="2" id="KW-1185">Reference proteome</keyword>